<dbReference type="GeneID" id="18870385"/>
<gene>
    <name evidence="5" type="ORF">SPAPADRAFT_141608</name>
</gene>
<reference evidence="5 6" key="1">
    <citation type="journal article" date="2011" name="Proc. Natl. Acad. Sci. U.S.A.">
        <title>Comparative genomics of xylose-fermenting fungi for enhanced biofuel production.</title>
        <authorList>
            <person name="Wohlbach D.J."/>
            <person name="Kuo A."/>
            <person name="Sato T.K."/>
            <person name="Potts K.M."/>
            <person name="Salamov A.A."/>
            <person name="LaButti K.M."/>
            <person name="Sun H."/>
            <person name="Clum A."/>
            <person name="Pangilinan J.L."/>
            <person name="Lindquist E.A."/>
            <person name="Lucas S."/>
            <person name="Lapidus A."/>
            <person name="Jin M."/>
            <person name="Gunawan C."/>
            <person name="Balan V."/>
            <person name="Dale B.E."/>
            <person name="Jeffries T.W."/>
            <person name="Zinkel R."/>
            <person name="Barry K.W."/>
            <person name="Grigoriev I.V."/>
            <person name="Gasch A.P."/>
        </authorList>
    </citation>
    <scope>NUCLEOTIDE SEQUENCE [LARGE SCALE GENOMIC DNA]</scope>
    <source>
        <strain evidence="6">NRRL Y-27907 / 11-Y1</strain>
    </source>
</reference>
<proteinExistence type="inferred from homology"/>
<dbReference type="InParanoid" id="G3ASI4"/>
<sequence length="397" mass="44594">MTLSKFQSSNLFKPIKIGQTTVRHRIAQLPASRNRASGHVPTDLMKQYYTDRARHAGLISTEATLISLEQGIYPMIPGIFNERQMNAWKEIVDGVHEQGAVFALELQALGRVGDAKLLKEAGLPLTGPSAIYENEEKGKVAIEAGNPIQELTEADIKDIIYRQYTNAVKLAMEAGFDFVELHGGYGYLLEQFIHPGVNKRTDKYGGSIENRARFLLELVDHLSTIIDPAKLAVRFTPVNFFQVPGANPTSQEDYSYIVSELQKRADEGKKLAYISIVDGTFADATMDKTVALDFGYIHKIWKGIIIRGGNYHNDQENWAVLERDASADDRTLVGLCRHYVANPDLPERIKKGLPLNECDKPNFYTPSNWGYNTYPFYGQDVTFDEEVEKKKFGIPLV</sequence>
<dbReference type="OMA" id="QIWGQGR"/>
<comment type="cofactor">
    <cofactor evidence="1">
        <name>FMN</name>
        <dbReference type="ChEBI" id="CHEBI:58210"/>
    </cofactor>
</comment>
<dbReference type="HOGENOM" id="CLU_012153_0_0_1"/>
<evidence type="ECO:0000313" key="5">
    <source>
        <dbReference type="EMBL" id="EGW31102.1"/>
    </source>
</evidence>
<evidence type="ECO:0000313" key="6">
    <source>
        <dbReference type="Proteomes" id="UP000000709"/>
    </source>
</evidence>
<organism evidence="6">
    <name type="scientific">Spathaspora passalidarum (strain NRRL Y-27907 / 11-Y1)</name>
    <dbReference type="NCBI Taxonomy" id="619300"/>
    <lineage>
        <taxon>Eukaryota</taxon>
        <taxon>Fungi</taxon>
        <taxon>Dikarya</taxon>
        <taxon>Ascomycota</taxon>
        <taxon>Saccharomycotina</taxon>
        <taxon>Pichiomycetes</taxon>
        <taxon>Debaryomycetaceae</taxon>
        <taxon>Spathaspora</taxon>
    </lineage>
</organism>
<evidence type="ECO:0000259" key="4">
    <source>
        <dbReference type="Pfam" id="PF00724"/>
    </source>
</evidence>
<dbReference type="InterPro" id="IPR013785">
    <property type="entry name" value="Aldolase_TIM"/>
</dbReference>
<dbReference type="KEGG" id="spaa:SPAPADRAFT_141608"/>
<dbReference type="RefSeq" id="XP_007377135.1">
    <property type="nucleotide sequence ID" value="XM_007377073.1"/>
</dbReference>
<keyword evidence="3" id="KW-0285">Flavoprotein</keyword>
<dbReference type="PANTHER" id="PTHR22893:SF91">
    <property type="entry name" value="NADPH DEHYDROGENASE 2-RELATED"/>
    <property type="match status" value="1"/>
</dbReference>
<dbReference type="OrthoDB" id="276546at2759"/>
<dbReference type="FunFam" id="3.20.20.70:FF:000337">
    <property type="entry name" value="NADPH dehydrogenase"/>
    <property type="match status" value="1"/>
</dbReference>
<dbReference type="Proteomes" id="UP000000709">
    <property type="component" value="Unassembled WGS sequence"/>
</dbReference>
<dbReference type="GO" id="GO:0003959">
    <property type="term" value="F:NADPH dehydrogenase activity"/>
    <property type="evidence" value="ECO:0007669"/>
    <property type="project" value="TreeGrafter"/>
</dbReference>
<name>G3ASI4_SPAPN</name>
<protein>
    <recommendedName>
        <fullName evidence="4">NADH:flavin oxidoreductase/NADH oxidase N-terminal domain-containing protein</fullName>
    </recommendedName>
</protein>
<keyword evidence="3" id="KW-0288">FMN</keyword>
<dbReference type="CDD" id="cd02933">
    <property type="entry name" value="OYE_like_FMN"/>
    <property type="match status" value="1"/>
</dbReference>
<dbReference type="Gene3D" id="3.20.20.70">
    <property type="entry name" value="Aldolase class I"/>
    <property type="match status" value="1"/>
</dbReference>
<dbReference type="InterPro" id="IPR045247">
    <property type="entry name" value="Oye-like"/>
</dbReference>
<dbReference type="SUPFAM" id="SSF51395">
    <property type="entry name" value="FMN-linked oxidoreductases"/>
    <property type="match status" value="1"/>
</dbReference>
<dbReference type="PANTHER" id="PTHR22893">
    <property type="entry name" value="NADH OXIDOREDUCTASE-RELATED"/>
    <property type="match status" value="1"/>
</dbReference>
<evidence type="ECO:0000256" key="1">
    <source>
        <dbReference type="ARBA" id="ARBA00001917"/>
    </source>
</evidence>
<dbReference type="InterPro" id="IPR001155">
    <property type="entry name" value="OxRdtase_FMN_N"/>
</dbReference>
<dbReference type="GO" id="GO:0010181">
    <property type="term" value="F:FMN binding"/>
    <property type="evidence" value="ECO:0007669"/>
    <property type="project" value="InterPro"/>
</dbReference>
<feature type="domain" description="NADH:flavin oxidoreductase/NADH oxidase N-terminal" evidence="4">
    <location>
        <begin position="10"/>
        <end position="356"/>
    </location>
</feature>
<dbReference type="EMBL" id="GL996504">
    <property type="protein sequence ID" value="EGW31102.1"/>
    <property type="molecule type" value="Genomic_DNA"/>
</dbReference>
<accession>G3ASI4</accession>
<comment type="similarity">
    <text evidence="2">Belongs to the NADH:flavin oxidoreductase/NADH oxidase family.</text>
</comment>
<evidence type="ECO:0000256" key="2">
    <source>
        <dbReference type="ARBA" id="ARBA00005979"/>
    </source>
</evidence>
<dbReference type="Pfam" id="PF00724">
    <property type="entry name" value="Oxidored_FMN"/>
    <property type="match status" value="1"/>
</dbReference>
<keyword evidence="6" id="KW-1185">Reference proteome</keyword>
<evidence type="ECO:0000256" key="3">
    <source>
        <dbReference type="ARBA" id="ARBA00022643"/>
    </source>
</evidence>
<dbReference type="eggNOG" id="KOG0134">
    <property type="taxonomic scope" value="Eukaryota"/>
</dbReference>
<dbReference type="AlphaFoldDB" id="G3ASI4"/>